<evidence type="ECO:0000313" key="4">
    <source>
        <dbReference type="Proteomes" id="UP000000493"/>
    </source>
</evidence>
<protein>
    <recommendedName>
        <fullName evidence="5">Toxin-antitoxin system YwqK family antitoxin</fullName>
    </recommendedName>
</protein>
<dbReference type="KEGG" id="rsi:Runsl_5200"/>
<keyword evidence="4" id="KW-1185">Reference proteome</keyword>
<feature type="compositionally biased region" description="Polar residues" evidence="1">
    <location>
        <begin position="63"/>
        <end position="77"/>
    </location>
</feature>
<evidence type="ECO:0000256" key="1">
    <source>
        <dbReference type="SAM" id="MobiDB-lite"/>
    </source>
</evidence>
<dbReference type="EMBL" id="CP002859">
    <property type="protein sequence ID" value="AEI51500.1"/>
    <property type="molecule type" value="Genomic_DNA"/>
</dbReference>
<dbReference type="AlphaFoldDB" id="A0A7U3ZQG6"/>
<feature type="compositionally biased region" description="Basic and acidic residues" evidence="1">
    <location>
        <begin position="48"/>
        <end position="62"/>
    </location>
</feature>
<dbReference type="Proteomes" id="UP000000493">
    <property type="component" value="Chromosome"/>
</dbReference>
<feature type="compositionally biased region" description="Basic and acidic residues" evidence="1">
    <location>
        <begin position="148"/>
        <end position="162"/>
    </location>
</feature>
<keyword evidence="2" id="KW-0732">Signal</keyword>
<feature type="region of interest" description="Disordered" evidence="1">
    <location>
        <begin position="48"/>
        <end position="193"/>
    </location>
</feature>
<evidence type="ECO:0000256" key="2">
    <source>
        <dbReference type="SAM" id="SignalP"/>
    </source>
</evidence>
<gene>
    <name evidence="3" type="ordered locus">Runsl_5200</name>
</gene>
<evidence type="ECO:0000313" key="3">
    <source>
        <dbReference type="EMBL" id="AEI51500.1"/>
    </source>
</evidence>
<feature type="chain" id="PRO_5031560965" description="Toxin-antitoxin system YwqK family antitoxin" evidence="2">
    <location>
        <begin position="22"/>
        <end position="594"/>
    </location>
</feature>
<dbReference type="Gene3D" id="2.60.120.560">
    <property type="entry name" value="Exo-inulinase, domain 1"/>
    <property type="match status" value="1"/>
</dbReference>
<dbReference type="RefSeq" id="WP_013930773.1">
    <property type="nucleotide sequence ID" value="NC_015703.1"/>
</dbReference>
<feature type="signal peptide" evidence="2">
    <location>
        <begin position="1"/>
        <end position="21"/>
    </location>
</feature>
<sequence length="594" mass="67905">MRRYLYTLIVPLLLFSFSVRSQEKVKTLVATSAWKRINTLPLFETEAEKPIAKEKNESRATDTADTQPTDIAANTSVPEKAPESDAKRSRRTKKTKAGASEAIAEQTAAADLKDKKNTFLPPADAPADAEVEENEPTTVSKRKKREKKPKETQDFARAETKPAAESLTPESAVKPKKKAPEPKPKADNTVTENTLSFQQVEGVKADLKPLESVEVMYFSKQNRYTKRENAYFYRKGQFDPRTRQPKGMVQDFYAGTDKPKFKGQYERYNNDDESNNNKYDGTCEFYSEDGAKSIRIYSKGRLTQEARFNKAGQPTAEAQYNFDGKRKNFKEFLFDENGTQIGTLIGGYDSNSGLEKATQQLFQNGKFHSAIEFIGGCPKNEAKFMDEDGTEYRAFFQDFTCEPDNLWKFTNSSNFEVTHRKPEKAYSIRSLQSQTGFLHLPVTHDFYKKSFEIEAVFDVTGQRSMTEFGIVWEYQDPQNYSYFTIDPVKQVYEINAVKEGTVRKYMTGINPQKLDLSEPQIKINYRKTGSEIFYTVNGQPLRFTTTRNTGLQTFNKSARVDLEKEYKTWNIGFLFKSQAPNESILLKGLKIKLK</sequence>
<name>A0A7U3ZQG6_RUNSL</name>
<proteinExistence type="predicted"/>
<reference evidence="4" key="1">
    <citation type="submission" date="2011-06" db="EMBL/GenBank/DDBJ databases">
        <title>The complete genome of chromosome of Runella slithyformis DSM 19594.</title>
        <authorList>
            <consortium name="US DOE Joint Genome Institute (JGI-PGF)"/>
            <person name="Lucas S."/>
            <person name="Han J."/>
            <person name="Lapidus A."/>
            <person name="Bruce D."/>
            <person name="Goodwin L."/>
            <person name="Pitluck S."/>
            <person name="Peters L."/>
            <person name="Kyrpides N."/>
            <person name="Mavromatis K."/>
            <person name="Ivanova N."/>
            <person name="Ovchinnikova G."/>
            <person name="Zhang X."/>
            <person name="Misra M."/>
            <person name="Detter J.C."/>
            <person name="Tapia R."/>
            <person name="Han C."/>
            <person name="Land M."/>
            <person name="Hauser L."/>
            <person name="Markowitz V."/>
            <person name="Cheng J.-F."/>
            <person name="Hugenholtz P."/>
            <person name="Woyke T."/>
            <person name="Wu D."/>
            <person name="Tindall B."/>
            <person name="Faehrich R."/>
            <person name="Brambilla E."/>
            <person name="Klenk H.-P."/>
            <person name="Eisen J.A."/>
        </authorList>
    </citation>
    <scope>NUCLEOTIDE SEQUENCE [LARGE SCALE GENOMIC DNA]</scope>
    <source>
        <strain evidence="4">ATCC 29530 / DSM 19594 / LMG 11500 / NCIMB 11436 / LSU 4</strain>
    </source>
</reference>
<organism evidence="3 4">
    <name type="scientific">Runella slithyformis (strain ATCC 29530 / DSM 19594 / LMG 11500 / NCIMB 11436 / LSU 4)</name>
    <dbReference type="NCBI Taxonomy" id="761193"/>
    <lineage>
        <taxon>Bacteria</taxon>
        <taxon>Pseudomonadati</taxon>
        <taxon>Bacteroidota</taxon>
        <taxon>Cytophagia</taxon>
        <taxon>Cytophagales</taxon>
        <taxon>Spirosomataceae</taxon>
        <taxon>Runella</taxon>
    </lineage>
</organism>
<accession>A0A7U3ZQG6</accession>
<feature type="compositionally biased region" description="Low complexity" evidence="1">
    <location>
        <begin position="97"/>
        <end position="110"/>
    </location>
</feature>
<reference evidence="3 4" key="2">
    <citation type="journal article" date="2012" name="Stand. Genomic Sci.">
        <title>Complete genome sequence of the aquatic bacterium Runella slithyformis type strain (LSU 4(T)).</title>
        <authorList>
            <person name="Copeland A."/>
            <person name="Zhang X."/>
            <person name="Misra M."/>
            <person name="Lapidus A."/>
            <person name="Nolan M."/>
            <person name="Lucas S."/>
            <person name="Deshpande S."/>
            <person name="Cheng J.F."/>
            <person name="Tapia R."/>
            <person name="Goodwin L.A."/>
            <person name="Pitluck S."/>
            <person name="Liolios K."/>
            <person name="Pagani I."/>
            <person name="Ivanova N."/>
            <person name="Mikhailova N."/>
            <person name="Pati A."/>
            <person name="Chen A."/>
            <person name="Palaniappan K."/>
            <person name="Land M."/>
            <person name="Hauser L."/>
            <person name="Pan C."/>
            <person name="Jeffries C.D."/>
            <person name="Detter J.C."/>
            <person name="Brambilla E.M."/>
            <person name="Rohde M."/>
            <person name="Djao O.D."/>
            <person name="Goker M."/>
            <person name="Sikorski J."/>
            <person name="Tindall B.J."/>
            <person name="Woyke T."/>
            <person name="Bristow J."/>
            <person name="Eisen J.A."/>
            <person name="Markowitz V."/>
            <person name="Hugenholtz P."/>
            <person name="Kyrpides N.C."/>
            <person name="Klenk H.P."/>
            <person name="Mavromatis K."/>
        </authorList>
    </citation>
    <scope>NUCLEOTIDE SEQUENCE [LARGE SCALE GENOMIC DNA]</scope>
    <source>
        <strain evidence="4">ATCC 29530 / DSM 19594 / LMG 11500 / NCIMB 11436 / LSU 4</strain>
    </source>
</reference>
<evidence type="ECO:0008006" key="5">
    <source>
        <dbReference type="Google" id="ProtNLM"/>
    </source>
</evidence>